<name>A0A839XME8_9PSEU</name>
<feature type="transmembrane region" description="Helical" evidence="2">
    <location>
        <begin position="99"/>
        <end position="120"/>
    </location>
</feature>
<proteinExistence type="predicted"/>
<feature type="compositionally biased region" description="Low complexity" evidence="1">
    <location>
        <begin position="16"/>
        <end position="29"/>
    </location>
</feature>
<feature type="region of interest" description="Disordered" evidence="1">
    <location>
        <begin position="130"/>
        <end position="183"/>
    </location>
</feature>
<feature type="compositionally biased region" description="Low complexity" evidence="1">
    <location>
        <begin position="54"/>
        <end position="66"/>
    </location>
</feature>
<keyword evidence="2" id="KW-0472">Membrane</keyword>
<accession>A0A839XME8</accession>
<evidence type="ECO:0000256" key="2">
    <source>
        <dbReference type="SAM" id="Phobius"/>
    </source>
</evidence>
<keyword evidence="4" id="KW-1185">Reference proteome</keyword>
<dbReference type="EMBL" id="JACIBS010000001">
    <property type="protein sequence ID" value="MBB3663009.1"/>
    <property type="molecule type" value="Genomic_DNA"/>
</dbReference>
<sequence>MTSRGGVVTYPPRPGPYGQQPGPYGQPGPHQGGPQPGGYPQPGAPQPGAPQPGAPQSGGFPQQGMPPQGGGYPPPGQPHGFPQGPGGFDQQPKGKKTGLIVGVAAAVALIAAVLVTGFWAPGFFVGDDTETSADSGNSGDDSGGTADDSSGSDSGSGGQDGGFGDSGDTNGTDSGGLDGGDAGGAQATATQYAAALSDLDVPGMEELACAGSTDVAPQGEAPDGLQIQATVAEVDETSADKASAKLNMQVTSGDHSANMQADLTLENQGGWCISDIEADSGSGSGSGF</sequence>
<feature type="region of interest" description="Disordered" evidence="1">
    <location>
        <begin position="1"/>
        <end position="94"/>
    </location>
</feature>
<keyword evidence="2" id="KW-0812">Transmembrane</keyword>
<dbReference type="AlphaFoldDB" id="A0A839XME8"/>
<evidence type="ECO:0008006" key="5">
    <source>
        <dbReference type="Google" id="ProtNLM"/>
    </source>
</evidence>
<keyword evidence="2" id="KW-1133">Transmembrane helix</keyword>
<dbReference type="Proteomes" id="UP000564573">
    <property type="component" value="Unassembled WGS sequence"/>
</dbReference>
<feature type="compositionally biased region" description="Low complexity" evidence="1">
    <location>
        <begin position="134"/>
        <end position="153"/>
    </location>
</feature>
<dbReference type="RefSeq" id="WP_221212684.1">
    <property type="nucleotide sequence ID" value="NZ_JACIBS010000001.1"/>
</dbReference>
<evidence type="ECO:0000256" key="1">
    <source>
        <dbReference type="SAM" id="MobiDB-lite"/>
    </source>
</evidence>
<gene>
    <name evidence="3" type="ORF">FB384_001913</name>
</gene>
<comment type="caution">
    <text evidence="3">The sequence shown here is derived from an EMBL/GenBank/DDBJ whole genome shotgun (WGS) entry which is preliminary data.</text>
</comment>
<feature type="compositionally biased region" description="Gly residues" evidence="1">
    <location>
        <begin position="154"/>
        <end position="165"/>
    </location>
</feature>
<feature type="compositionally biased region" description="Gly residues" evidence="1">
    <location>
        <begin position="173"/>
        <end position="183"/>
    </location>
</feature>
<feature type="compositionally biased region" description="Pro residues" evidence="1">
    <location>
        <begin position="37"/>
        <end position="53"/>
    </location>
</feature>
<reference evidence="3 4" key="1">
    <citation type="submission" date="2020-08" db="EMBL/GenBank/DDBJ databases">
        <title>Sequencing the genomes of 1000 actinobacteria strains.</title>
        <authorList>
            <person name="Klenk H.-P."/>
        </authorList>
    </citation>
    <scope>NUCLEOTIDE SEQUENCE [LARGE SCALE GENOMIC DNA]</scope>
    <source>
        <strain evidence="3 4">DSM 45267</strain>
    </source>
</reference>
<evidence type="ECO:0000313" key="3">
    <source>
        <dbReference type="EMBL" id="MBB3663009.1"/>
    </source>
</evidence>
<evidence type="ECO:0000313" key="4">
    <source>
        <dbReference type="Proteomes" id="UP000564573"/>
    </source>
</evidence>
<protein>
    <recommendedName>
        <fullName evidence="5">DUF4878 domain-containing protein</fullName>
    </recommendedName>
</protein>
<organism evidence="3 4">
    <name type="scientific">Prauserella sediminis</name>
    <dbReference type="NCBI Taxonomy" id="577680"/>
    <lineage>
        <taxon>Bacteria</taxon>
        <taxon>Bacillati</taxon>
        <taxon>Actinomycetota</taxon>
        <taxon>Actinomycetes</taxon>
        <taxon>Pseudonocardiales</taxon>
        <taxon>Pseudonocardiaceae</taxon>
        <taxon>Prauserella</taxon>
        <taxon>Prauserella salsuginis group</taxon>
    </lineage>
</organism>